<reference evidence="1" key="1">
    <citation type="journal article" date="2016" name="Nat. Commun.">
        <title>The channel catfish genome sequence provides insights into the evolution of scale formation in teleosts.</title>
        <authorList>
            <person name="Liu Z."/>
            <person name="Liu S."/>
            <person name="Yao J."/>
            <person name="Bao L."/>
            <person name="Zhang J."/>
            <person name="Li Y."/>
            <person name="Jiang C."/>
            <person name="Sun L."/>
            <person name="Wang R."/>
            <person name="Zhang Y."/>
            <person name="Zhou T."/>
            <person name="Zeng Q."/>
            <person name="Fu Q."/>
            <person name="Gao S."/>
            <person name="Li N."/>
            <person name="Koren S."/>
            <person name="Jiang Y."/>
            <person name="Zimin A."/>
            <person name="Xu P."/>
            <person name="Phillippy A.M."/>
            <person name="Geng X."/>
            <person name="Song L."/>
            <person name="Sun F."/>
            <person name="Li C."/>
            <person name="Wang X."/>
            <person name="Chen A."/>
            <person name="Jin Y."/>
            <person name="Yuan Z."/>
            <person name="Yang Y."/>
            <person name="Tan S."/>
            <person name="Peatman E."/>
            <person name="Lu J."/>
            <person name="Qin Z."/>
            <person name="Dunham R."/>
            <person name="Li Z."/>
            <person name="Sonstegard T."/>
            <person name="Feng J."/>
            <person name="Danzmann R.G."/>
            <person name="Schroeder S."/>
            <person name="Scheffler B."/>
            <person name="Duke M.V."/>
            <person name="Ballard L."/>
            <person name="Kucuktas H."/>
            <person name="Kaltenboeck L."/>
            <person name="Liu H."/>
            <person name="Armbruster J."/>
            <person name="Xie Y."/>
            <person name="Kirby M.L."/>
            <person name="Tian Y."/>
            <person name="Flanagan M.E."/>
            <person name="Mu W."/>
            <person name="Waldbieser G.C."/>
        </authorList>
    </citation>
    <scope>NUCLEOTIDE SEQUENCE [LARGE SCALE GENOMIC DNA]</scope>
    <source>
        <strain evidence="1">SDA103</strain>
    </source>
</reference>
<dbReference type="PANTHER" id="PTHR33064:SF37">
    <property type="entry name" value="RIBONUCLEASE H"/>
    <property type="match status" value="1"/>
</dbReference>
<dbReference type="AlphaFoldDB" id="A0A9F7R611"/>
<evidence type="ECO:0000313" key="1">
    <source>
        <dbReference type="Proteomes" id="UP000221080"/>
    </source>
</evidence>
<sequence>MEHQLYVKAEKREFHQRTITFLRYVISPEGVAMDQSKVRAVVEWPTPRTVEELQRFLGFANFYQRLIRDFCKIAQPLTSLLKGTPRCLAWTSHTQGALERLKRAFTTVPIL</sequence>
<dbReference type="InterPro" id="IPR051320">
    <property type="entry name" value="Viral_Replic_Matur_Polypro"/>
</dbReference>
<dbReference type="PANTHER" id="PTHR33064">
    <property type="entry name" value="POL PROTEIN"/>
    <property type="match status" value="1"/>
</dbReference>
<dbReference type="Proteomes" id="UP000221080">
    <property type="component" value="Chromosome 22"/>
</dbReference>
<dbReference type="Gene3D" id="3.30.70.270">
    <property type="match status" value="1"/>
</dbReference>
<dbReference type="SUPFAM" id="SSF56672">
    <property type="entry name" value="DNA/RNA polymerases"/>
    <property type="match status" value="1"/>
</dbReference>
<protein>
    <submittedName>
        <fullName evidence="2">Uncharacterized protein LOC128628963</fullName>
    </submittedName>
</protein>
<reference evidence="2" key="2">
    <citation type="submission" date="2025-08" db="UniProtKB">
        <authorList>
            <consortium name="RefSeq"/>
        </authorList>
    </citation>
    <scope>IDENTIFICATION</scope>
    <source>
        <tissue evidence="2">Blood</tissue>
    </source>
</reference>
<name>A0A9F7R611_ICTPU</name>
<keyword evidence="1" id="KW-1185">Reference proteome</keyword>
<gene>
    <name evidence="2" type="primary">LOC128628963</name>
</gene>
<dbReference type="KEGG" id="ipu:128628963"/>
<organism evidence="1 2">
    <name type="scientific">Ictalurus punctatus</name>
    <name type="common">Channel catfish</name>
    <name type="synonym">Silurus punctatus</name>
    <dbReference type="NCBI Taxonomy" id="7998"/>
    <lineage>
        <taxon>Eukaryota</taxon>
        <taxon>Metazoa</taxon>
        <taxon>Chordata</taxon>
        <taxon>Craniata</taxon>
        <taxon>Vertebrata</taxon>
        <taxon>Euteleostomi</taxon>
        <taxon>Actinopterygii</taxon>
        <taxon>Neopterygii</taxon>
        <taxon>Teleostei</taxon>
        <taxon>Ostariophysi</taxon>
        <taxon>Siluriformes</taxon>
        <taxon>Ictaluridae</taxon>
        <taxon>Ictalurus</taxon>
    </lineage>
</organism>
<dbReference type="InterPro" id="IPR043502">
    <property type="entry name" value="DNA/RNA_pol_sf"/>
</dbReference>
<dbReference type="OrthoDB" id="8052860at2759"/>
<dbReference type="FunFam" id="3.30.70.270:FF:000063">
    <property type="entry name" value="Zinc knuckle domaincontaining protein"/>
    <property type="match status" value="1"/>
</dbReference>
<dbReference type="GeneID" id="128628963"/>
<proteinExistence type="predicted"/>
<dbReference type="InterPro" id="IPR043128">
    <property type="entry name" value="Rev_trsase/Diguanyl_cyclase"/>
</dbReference>
<accession>A0A9F7R611</accession>
<dbReference type="RefSeq" id="XP_053530636.1">
    <property type="nucleotide sequence ID" value="XM_053674661.1"/>
</dbReference>
<evidence type="ECO:0000313" key="2">
    <source>
        <dbReference type="RefSeq" id="XP_053530636.1"/>
    </source>
</evidence>